<comment type="caution">
    <text evidence="1">Lacks conserved residue(s) required for the propagation of feature annotation.</text>
</comment>
<dbReference type="OrthoDB" id="9776847at2"/>
<dbReference type="InterPro" id="IPR004981">
    <property type="entry name" value="Trp_2_3_dOase"/>
</dbReference>
<dbReference type="PANTHER" id="PTHR10138">
    <property type="entry name" value="TRYPTOPHAN 2,3-DIOXYGENASE"/>
    <property type="match status" value="1"/>
</dbReference>
<keyword evidence="1" id="KW-0823">Tryptophan catabolism</keyword>
<evidence type="ECO:0000256" key="1">
    <source>
        <dbReference type="HAMAP-Rule" id="MF_01972"/>
    </source>
</evidence>
<comment type="similarity">
    <text evidence="1">Belongs to the tryptophan 2,3-dioxygenase family.</text>
</comment>
<comment type="pathway">
    <text evidence="1">Amino-acid degradation; L-tryptophan degradation via kynurenine pathway; L-kynurenine from L-tryptophan: step 1/2.</text>
</comment>
<dbReference type="Gene3D" id="1.20.58.480">
    <property type="match status" value="1"/>
</dbReference>
<evidence type="ECO:0000256" key="2">
    <source>
        <dbReference type="SAM" id="MobiDB-lite"/>
    </source>
</evidence>
<dbReference type="HAMAP" id="MF_01972">
    <property type="entry name" value="T23O"/>
    <property type="match status" value="1"/>
</dbReference>
<reference evidence="3 4" key="1">
    <citation type="submission" date="2019-02" db="EMBL/GenBank/DDBJ databases">
        <authorList>
            <person name="Khodamoradi S."/>
            <person name="Hahnke R.L."/>
            <person name="Kaempfer P."/>
            <person name="Schumann P."/>
            <person name="Rohde M."/>
            <person name="Steinert M."/>
            <person name="Luzhetskyy A."/>
            <person name="Wink J."/>
            <person name="Ruckert C."/>
        </authorList>
    </citation>
    <scope>NUCLEOTIDE SEQUENCE [LARGE SCALE GENOMIC DNA]</scope>
    <source>
        <strain evidence="3 4">M2</strain>
    </source>
</reference>
<dbReference type="AlphaFoldDB" id="A0A4P6Q4H4"/>
<feature type="binding site" evidence="1">
    <location>
        <position position="267"/>
    </location>
    <ligand>
        <name>substrate</name>
    </ligand>
</feature>
<keyword evidence="1" id="KW-0349">Heme</keyword>
<accession>A0A4P6Q4H4</accession>
<name>A0A4P6Q4H4_9ACTN</name>
<dbReference type="GO" id="GO:0019442">
    <property type="term" value="P:L-tryptophan catabolic process to acetyl-CoA"/>
    <property type="evidence" value="ECO:0007669"/>
    <property type="project" value="TreeGrafter"/>
</dbReference>
<dbReference type="InterPro" id="IPR037217">
    <property type="entry name" value="Trp/Indoleamine_2_3_dOase-like"/>
</dbReference>
<gene>
    <name evidence="1 3" type="primary">kynA</name>
    <name evidence="3" type="ORF">EKD16_16955</name>
</gene>
<dbReference type="Proteomes" id="UP000292235">
    <property type="component" value="Chromosome"/>
</dbReference>
<dbReference type="PANTHER" id="PTHR10138:SF0">
    <property type="entry name" value="TRYPTOPHAN 2,3-DIOXYGENASE"/>
    <property type="match status" value="1"/>
</dbReference>
<dbReference type="GO" id="GO:0019441">
    <property type="term" value="P:L-tryptophan catabolic process to kynurenine"/>
    <property type="evidence" value="ECO:0007669"/>
    <property type="project" value="UniProtKB-UniRule"/>
</dbReference>
<dbReference type="EMBL" id="CP036455">
    <property type="protein sequence ID" value="QBI55160.1"/>
    <property type="molecule type" value="Genomic_DNA"/>
</dbReference>
<dbReference type="GO" id="GO:0004833">
    <property type="term" value="F:L-tryptophan 2,3-dioxygenase activity"/>
    <property type="evidence" value="ECO:0007669"/>
    <property type="project" value="UniProtKB-UniRule"/>
</dbReference>
<comment type="subunit">
    <text evidence="1">Homotetramer.</text>
</comment>
<keyword evidence="1 3" id="KW-0223">Dioxygenase</keyword>
<keyword evidence="1 3" id="KW-0560">Oxidoreductase</keyword>
<keyword evidence="4" id="KW-1185">Reference proteome</keyword>
<comment type="catalytic activity">
    <reaction evidence="1">
        <text>L-tryptophan + O2 = N-formyl-L-kynurenine</text>
        <dbReference type="Rhea" id="RHEA:24536"/>
        <dbReference type="ChEBI" id="CHEBI:15379"/>
        <dbReference type="ChEBI" id="CHEBI:57912"/>
        <dbReference type="ChEBI" id="CHEBI:58629"/>
        <dbReference type="EC" id="1.13.11.11"/>
    </reaction>
</comment>
<comment type="cofactor">
    <cofactor evidence="1">
        <name>heme</name>
        <dbReference type="ChEBI" id="CHEBI:30413"/>
    </cofactor>
    <text evidence="1">Binds 1 heme group per subunit.</text>
</comment>
<sequence length="295" mass="32220">MATTAPYEHGRSAARDGAAEHDGGPAACPVLGADEAAAYTDYVHTETLLSLQRPRTGEPAELSFIITTQVMELLFTLIRSHWEHARDALEADAPAAAVAALRRGTGAQDVLAESWGLLATLTPAEFDRFRDALGVASGVQSAAYRRLEFLIGNKSAGMARAHRDQPAARTALEQTLAEPGLYDAALRLLHRRGLPVPASAVERDWRRPYTPDAGVRRAWGEVYADERPGNELLQLAEALMDTAERVTRWRHRHLMAVKRAMGAKPGTGGSSGLDWLARNAEQDVFPELWWLRTGV</sequence>
<feature type="compositionally biased region" description="Basic and acidic residues" evidence="2">
    <location>
        <begin position="8"/>
        <end position="23"/>
    </location>
</feature>
<dbReference type="RefSeq" id="WP_131099213.1">
    <property type="nucleotide sequence ID" value="NZ_CP036455.1"/>
</dbReference>
<dbReference type="Pfam" id="PF03301">
    <property type="entry name" value="Trp_dioxygenase"/>
    <property type="match status" value="2"/>
</dbReference>
<organism evidence="3 4">
    <name type="scientific">Streptomonospora litoralis</name>
    <dbReference type="NCBI Taxonomy" id="2498135"/>
    <lineage>
        <taxon>Bacteria</taxon>
        <taxon>Bacillati</taxon>
        <taxon>Actinomycetota</taxon>
        <taxon>Actinomycetes</taxon>
        <taxon>Streptosporangiales</taxon>
        <taxon>Nocardiopsidaceae</taxon>
        <taxon>Streptomonospora</taxon>
    </lineage>
</organism>
<feature type="binding site" evidence="1">
    <location>
        <position position="130"/>
    </location>
    <ligand>
        <name>substrate</name>
    </ligand>
</feature>
<evidence type="ECO:0000313" key="4">
    <source>
        <dbReference type="Proteomes" id="UP000292235"/>
    </source>
</evidence>
<evidence type="ECO:0000313" key="3">
    <source>
        <dbReference type="EMBL" id="QBI55160.1"/>
    </source>
</evidence>
<feature type="region of interest" description="Disordered" evidence="2">
    <location>
        <begin position="1"/>
        <end position="25"/>
    </location>
</feature>
<dbReference type="KEGG" id="strr:EKD16_16955"/>
<dbReference type="GO" id="GO:0020037">
    <property type="term" value="F:heme binding"/>
    <property type="evidence" value="ECO:0007669"/>
    <property type="project" value="UniProtKB-UniRule"/>
</dbReference>
<dbReference type="GO" id="GO:0046872">
    <property type="term" value="F:metal ion binding"/>
    <property type="evidence" value="ECO:0007669"/>
    <property type="project" value="UniProtKB-KW"/>
</dbReference>
<dbReference type="UniPathway" id="UPA00333">
    <property type="reaction ID" value="UER00453"/>
</dbReference>
<comment type="function">
    <text evidence="1">Heme-dependent dioxygenase that catalyzes the oxidative cleavage of the L-tryptophan (L-Trp) pyrrole ring and converts L-tryptophan to N-formyl-L-kynurenine. Catalyzes the oxidative cleavage of the indole moiety.</text>
</comment>
<proteinExistence type="inferred from homology"/>
<feature type="binding site" description="axial binding residue" evidence="1">
    <location>
        <position position="253"/>
    </location>
    <ligand>
        <name>heme</name>
        <dbReference type="ChEBI" id="CHEBI:30413"/>
    </ligand>
    <ligandPart>
        <name>Fe</name>
        <dbReference type="ChEBI" id="CHEBI:18248"/>
    </ligandPart>
</feature>
<protein>
    <recommendedName>
        <fullName evidence="1">Tryptophan 2,3-dioxygenase</fullName>
        <shortName evidence="1">TDO</shortName>
        <ecNumber evidence="1">1.13.11.11</ecNumber>
    </recommendedName>
    <alternativeName>
        <fullName evidence="1">Tryptamin 2,3-dioxygenase</fullName>
    </alternativeName>
    <alternativeName>
        <fullName evidence="1">Tryptophan oxygenase</fullName>
        <shortName evidence="1">TO</shortName>
        <shortName evidence="1">TRPO</shortName>
    </alternativeName>
    <alternativeName>
        <fullName evidence="1">Tryptophan pyrrolase</fullName>
    </alternativeName>
    <alternativeName>
        <fullName evidence="1">Tryptophanase</fullName>
    </alternativeName>
</protein>
<keyword evidence="1" id="KW-0479">Metal-binding</keyword>
<dbReference type="SUPFAM" id="SSF140959">
    <property type="entry name" value="Indolic compounds 2,3-dioxygenase-like"/>
    <property type="match status" value="1"/>
</dbReference>
<dbReference type="EC" id="1.13.11.11" evidence="1"/>
<keyword evidence="1" id="KW-0408">Iron</keyword>